<dbReference type="RefSeq" id="WP_084134159.1">
    <property type="nucleotide sequence ID" value="NZ_CP022752.1"/>
</dbReference>
<organism evidence="6 7">
    <name type="scientific">Actinopolyspora erythraea</name>
    <dbReference type="NCBI Taxonomy" id="414996"/>
    <lineage>
        <taxon>Bacteria</taxon>
        <taxon>Bacillati</taxon>
        <taxon>Actinomycetota</taxon>
        <taxon>Actinomycetes</taxon>
        <taxon>Actinopolysporales</taxon>
        <taxon>Actinopolysporaceae</taxon>
        <taxon>Actinopolyspora</taxon>
    </lineage>
</organism>
<keyword evidence="2" id="KW-0285">Flavoprotein</keyword>
<protein>
    <recommendedName>
        <fullName evidence="5">FAD/NAD(P)-binding domain-containing protein</fullName>
    </recommendedName>
</protein>
<dbReference type="InterPro" id="IPR036188">
    <property type="entry name" value="FAD/NAD-bd_sf"/>
</dbReference>
<sequence length="407" mass="44159">MTVDGPVVGVVGTGVAGLQSANAVLERNPDARIVIFGDETHRTYNRPGLTKKRYQLLGTSGTTIADELKVDGAASDSATWRLGTRVESADLYNKVLQLRTGETFDYDSLVIATGVRPRISAEDARECAIHVHKTLRDLDDAHHIHRELRTGTELTIVGSGFVACELASLATEYGCAVVMLEARRGGPFERVLGERIATALGRWMTRNGVTFLTGDSARDRLCNGDSSAHSELSSDRSLLVEAIGSVPNVEWLHGNGLDLSDGVRVDGHMRVPECADVYAAGDVARYPDPWTAESLTRREFWKNAIDTGDLAGRSLASSLGCGSKISHIRYFPLMTTEVFGLRIQIAGNPKAATSMEVVRGDLDRLAHGVVVTFSKEDLLVGVAYLDKGARLNSIYIDLVKTLKAHRR</sequence>
<dbReference type="AlphaFoldDB" id="A0A223RTJ0"/>
<name>A0A223RTJ0_9ACTN</name>
<gene>
    <name evidence="6" type="ORF">CDG81_13710</name>
</gene>
<dbReference type="SUPFAM" id="SSF51905">
    <property type="entry name" value="FAD/NAD(P)-binding domain"/>
    <property type="match status" value="2"/>
</dbReference>
<evidence type="ECO:0000256" key="2">
    <source>
        <dbReference type="ARBA" id="ARBA00022630"/>
    </source>
</evidence>
<evidence type="ECO:0000313" key="7">
    <source>
        <dbReference type="Proteomes" id="UP000215043"/>
    </source>
</evidence>
<accession>A0A223RTJ0</accession>
<evidence type="ECO:0000256" key="4">
    <source>
        <dbReference type="ARBA" id="ARBA00023002"/>
    </source>
</evidence>
<feature type="domain" description="FAD/NAD(P)-binding" evidence="5">
    <location>
        <begin position="10"/>
        <end position="307"/>
    </location>
</feature>
<comment type="cofactor">
    <cofactor evidence="1">
        <name>FAD</name>
        <dbReference type="ChEBI" id="CHEBI:57692"/>
    </cofactor>
</comment>
<dbReference type="Proteomes" id="UP000215043">
    <property type="component" value="Chromosome"/>
</dbReference>
<dbReference type="InterPro" id="IPR023753">
    <property type="entry name" value="FAD/NAD-binding_dom"/>
</dbReference>
<evidence type="ECO:0000313" key="6">
    <source>
        <dbReference type="EMBL" id="ASU79170.1"/>
    </source>
</evidence>
<evidence type="ECO:0000259" key="5">
    <source>
        <dbReference type="Pfam" id="PF07992"/>
    </source>
</evidence>
<dbReference type="OrthoDB" id="1145at2"/>
<dbReference type="GO" id="GO:0016651">
    <property type="term" value="F:oxidoreductase activity, acting on NAD(P)H"/>
    <property type="evidence" value="ECO:0007669"/>
    <property type="project" value="TreeGrafter"/>
</dbReference>
<dbReference type="Gene3D" id="3.50.50.60">
    <property type="entry name" value="FAD/NAD(P)-binding domain"/>
    <property type="match status" value="2"/>
</dbReference>
<dbReference type="PANTHER" id="PTHR43557">
    <property type="entry name" value="APOPTOSIS-INDUCING FACTOR 1"/>
    <property type="match status" value="1"/>
</dbReference>
<keyword evidence="3" id="KW-0274">FAD</keyword>
<dbReference type="EMBL" id="CP022752">
    <property type="protein sequence ID" value="ASU79170.1"/>
    <property type="molecule type" value="Genomic_DNA"/>
</dbReference>
<proteinExistence type="predicted"/>
<keyword evidence="4" id="KW-0560">Oxidoreductase</keyword>
<dbReference type="KEGG" id="aey:CDG81_13710"/>
<reference evidence="6 7" key="1">
    <citation type="submission" date="2017-08" db="EMBL/GenBank/DDBJ databases">
        <title>The complete genome sequence of moderately halophilic actinomycete Actinopolyspora erythraea YIM 90600, the producer of novel erythromycin, novel actinopolysporins A-C and tubercidin.</title>
        <authorList>
            <person name="Yin M."/>
            <person name="Tang S."/>
        </authorList>
    </citation>
    <scope>NUCLEOTIDE SEQUENCE [LARGE SCALE GENOMIC DNA]</scope>
    <source>
        <strain evidence="6 7">YIM 90600</strain>
    </source>
</reference>
<dbReference type="Pfam" id="PF07992">
    <property type="entry name" value="Pyr_redox_2"/>
    <property type="match status" value="1"/>
</dbReference>
<evidence type="ECO:0000256" key="3">
    <source>
        <dbReference type="ARBA" id="ARBA00022827"/>
    </source>
</evidence>
<evidence type="ECO:0000256" key="1">
    <source>
        <dbReference type="ARBA" id="ARBA00001974"/>
    </source>
</evidence>
<dbReference type="PRINTS" id="PR00368">
    <property type="entry name" value="FADPNR"/>
</dbReference>
<dbReference type="GO" id="GO:0005737">
    <property type="term" value="C:cytoplasm"/>
    <property type="evidence" value="ECO:0007669"/>
    <property type="project" value="TreeGrafter"/>
</dbReference>
<dbReference type="PANTHER" id="PTHR43557:SF2">
    <property type="entry name" value="RIESKE DOMAIN-CONTAINING PROTEIN-RELATED"/>
    <property type="match status" value="1"/>
</dbReference>
<dbReference type="PRINTS" id="PR00411">
    <property type="entry name" value="PNDRDTASEI"/>
</dbReference>
<dbReference type="InterPro" id="IPR050446">
    <property type="entry name" value="FAD-oxidoreductase/Apoptosis"/>
</dbReference>